<proteinExistence type="predicted"/>
<keyword evidence="2" id="KW-1185">Reference proteome</keyword>
<gene>
    <name evidence="1" type="ORF">DAEQUDRAFT_82015</name>
</gene>
<dbReference type="EMBL" id="KV429043">
    <property type="protein sequence ID" value="KZT71996.1"/>
    <property type="molecule type" value="Genomic_DNA"/>
</dbReference>
<organism evidence="1 2">
    <name type="scientific">Daedalea quercina L-15889</name>
    <dbReference type="NCBI Taxonomy" id="1314783"/>
    <lineage>
        <taxon>Eukaryota</taxon>
        <taxon>Fungi</taxon>
        <taxon>Dikarya</taxon>
        <taxon>Basidiomycota</taxon>
        <taxon>Agaricomycotina</taxon>
        <taxon>Agaricomycetes</taxon>
        <taxon>Polyporales</taxon>
        <taxon>Fomitopsis</taxon>
    </lineage>
</organism>
<reference evidence="1 2" key="1">
    <citation type="journal article" date="2016" name="Mol. Biol. Evol.">
        <title>Comparative Genomics of Early-Diverging Mushroom-Forming Fungi Provides Insights into the Origins of Lignocellulose Decay Capabilities.</title>
        <authorList>
            <person name="Nagy L.G."/>
            <person name="Riley R."/>
            <person name="Tritt A."/>
            <person name="Adam C."/>
            <person name="Daum C."/>
            <person name="Floudas D."/>
            <person name="Sun H."/>
            <person name="Yadav J.S."/>
            <person name="Pangilinan J."/>
            <person name="Larsson K.H."/>
            <person name="Matsuura K."/>
            <person name="Barry K."/>
            <person name="Labutti K."/>
            <person name="Kuo R."/>
            <person name="Ohm R.A."/>
            <person name="Bhattacharya S.S."/>
            <person name="Shirouzu T."/>
            <person name="Yoshinaga Y."/>
            <person name="Martin F.M."/>
            <person name="Grigoriev I.V."/>
            <person name="Hibbett D.S."/>
        </authorList>
    </citation>
    <scope>NUCLEOTIDE SEQUENCE [LARGE SCALE GENOMIC DNA]</scope>
    <source>
        <strain evidence="1 2">L-15889</strain>
    </source>
</reference>
<protein>
    <submittedName>
        <fullName evidence="1">Uncharacterized protein</fullName>
    </submittedName>
</protein>
<sequence>MSCFLLFSARFCGFHCSSRFLPSSVLSCCRLLRVVPDLTYCRAYTVKDTTHIRCIPKYYNDASTRTSGPIPGCNPGMYWSCINNLSASSYFRLSQNTYRVVVPLFALGRLGAAARGVGAGAAVGLDVSAGSFVLERMTLQL</sequence>
<dbReference type="Proteomes" id="UP000076727">
    <property type="component" value="Unassembled WGS sequence"/>
</dbReference>
<dbReference type="AlphaFoldDB" id="A0A165SHF4"/>
<accession>A0A165SHF4</accession>
<evidence type="ECO:0000313" key="1">
    <source>
        <dbReference type="EMBL" id="KZT71996.1"/>
    </source>
</evidence>
<evidence type="ECO:0000313" key="2">
    <source>
        <dbReference type="Proteomes" id="UP000076727"/>
    </source>
</evidence>
<name>A0A165SHF4_9APHY</name>